<keyword evidence="1" id="KW-1133">Transmembrane helix</keyword>
<keyword evidence="1" id="KW-0472">Membrane</keyword>
<gene>
    <name evidence="2" type="ORF">GDO54_014406</name>
</gene>
<sequence length="103" mass="11713">MLSQRSVRSLILETNQQSSFISLLTLVIDSCILIGYHGLQYVITLCTILPNRSQNARVDCWCSQPYLKKSDFMFLHISPPCLQPFITGINKIPQTIFCMITDS</sequence>
<name>A0AAV3AER7_PYXAD</name>
<protein>
    <submittedName>
        <fullName evidence="2">Uncharacterized protein</fullName>
    </submittedName>
</protein>
<reference evidence="2" key="1">
    <citation type="thesis" date="2020" institute="ProQuest LLC" country="789 East Eisenhower Parkway, Ann Arbor, MI, USA">
        <title>Comparative Genomics and Chromosome Evolution.</title>
        <authorList>
            <person name="Mudd A.B."/>
        </authorList>
    </citation>
    <scope>NUCLEOTIDE SEQUENCE</scope>
    <source>
        <strain evidence="2">1538</strain>
        <tissue evidence="2">Blood</tissue>
    </source>
</reference>
<dbReference type="Proteomes" id="UP001181693">
    <property type="component" value="Unassembled WGS sequence"/>
</dbReference>
<organism evidence="2 3">
    <name type="scientific">Pyxicephalus adspersus</name>
    <name type="common">African bullfrog</name>
    <dbReference type="NCBI Taxonomy" id="30357"/>
    <lineage>
        <taxon>Eukaryota</taxon>
        <taxon>Metazoa</taxon>
        <taxon>Chordata</taxon>
        <taxon>Craniata</taxon>
        <taxon>Vertebrata</taxon>
        <taxon>Euteleostomi</taxon>
        <taxon>Amphibia</taxon>
        <taxon>Batrachia</taxon>
        <taxon>Anura</taxon>
        <taxon>Neobatrachia</taxon>
        <taxon>Ranoidea</taxon>
        <taxon>Pyxicephalidae</taxon>
        <taxon>Pyxicephalinae</taxon>
        <taxon>Pyxicephalus</taxon>
    </lineage>
</organism>
<comment type="caution">
    <text evidence="2">The sequence shown here is derived from an EMBL/GenBank/DDBJ whole genome shotgun (WGS) entry which is preliminary data.</text>
</comment>
<dbReference type="EMBL" id="DYDO01000006">
    <property type="protein sequence ID" value="DBA23495.1"/>
    <property type="molecule type" value="Genomic_DNA"/>
</dbReference>
<keyword evidence="1" id="KW-0812">Transmembrane</keyword>
<evidence type="ECO:0000313" key="3">
    <source>
        <dbReference type="Proteomes" id="UP001181693"/>
    </source>
</evidence>
<evidence type="ECO:0000256" key="1">
    <source>
        <dbReference type="SAM" id="Phobius"/>
    </source>
</evidence>
<proteinExistence type="predicted"/>
<accession>A0AAV3AER7</accession>
<evidence type="ECO:0000313" key="2">
    <source>
        <dbReference type="EMBL" id="DBA23495.1"/>
    </source>
</evidence>
<dbReference type="AlphaFoldDB" id="A0AAV3AER7"/>
<feature type="transmembrane region" description="Helical" evidence="1">
    <location>
        <begin position="20"/>
        <end position="39"/>
    </location>
</feature>
<keyword evidence="3" id="KW-1185">Reference proteome</keyword>